<organism evidence="1 2">
    <name type="scientific">Lithospermum erythrorhizon</name>
    <name type="common">Purple gromwell</name>
    <name type="synonym">Lithospermum officinale var. erythrorhizon</name>
    <dbReference type="NCBI Taxonomy" id="34254"/>
    <lineage>
        <taxon>Eukaryota</taxon>
        <taxon>Viridiplantae</taxon>
        <taxon>Streptophyta</taxon>
        <taxon>Embryophyta</taxon>
        <taxon>Tracheophyta</taxon>
        <taxon>Spermatophyta</taxon>
        <taxon>Magnoliopsida</taxon>
        <taxon>eudicotyledons</taxon>
        <taxon>Gunneridae</taxon>
        <taxon>Pentapetalae</taxon>
        <taxon>asterids</taxon>
        <taxon>lamiids</taxon>
        <taxon>Boraginales</taxon>
        <taxon>Boraginaceae</taxon>
        <taxon>Boraginoideae</taxon>
        <taxon>Lithospermeae</taxon>
        <taxon>Lithospermum</taxon>
    </lineage>
</organism>
<accession>A0AAV3R7C5</accession>
<keyword evidence="2" id="KW-1185">Reference proteome</keyword>
<dbReference type="GO" id="GO:0008270">
    <property type="term" value="F:zinc ion binding"/>
    <property type="evidence" value="ECO:0007669"/>
    <property type="project" value="InterPro"/>
</dbReference>
<dbReference type="InterPro" id="IPR036875">
    <property type="entry name" value="Znf_CCHC_sf"/>
</dbReference>
<comment type="caution">
    <text evidence="1">The sequence shown here is derived from an EMBL/GenBank/DDBJ whole genome shotgun (WGS) entry which is preliminary data.</text>
</comment>
<evidence type="ECO:0000313" key="1">
    <source>
        <dbReference type="EMBL" id="GAA0172289.1"/>
    </source>
</evidence>
<gene>
    <name evidence="1" type="ORF">LIER_26141</name>
</gene>
<dbReference type="AlphaFoldDB" id="A0AAV3R7C5"/>
<evidence type="ECO:0000313" key="2">
    <source>
        <dbReference type="Proteomes" id="UP001454036"/>
    </source>
</evidence>
<reference evidence="1 2" key="1">
    <citation type="submission" date="2024-01" db="EMBL/GenBank/DDBJ databases">
        <title>The complete chloroplast genome sequence of Lithospermum erythrorhizon: insights into the phylogenetic relationship among Boraginaceae species and the maternal lineages of purple gromwells.</title>
        <authorList>
            <person name="Okada T."/>
            <person name="Watanabe K."/>
        </authorList>
    </citation>
    <scope>NUCLEOTIDE SEQUENCE [LARGE SCALE GENOMIC DNA]</scope>
</reference>
<dbReference type="EMBL" id="BAABME010008052">
    <property type="protein sequence ID" value="GAA0172289.1"/>
    <property type="molecule type" value="Genomic_DNA"/>
</dbReference>
<name>A0AAV3R7C5_LITER</name>
<proteinExistence type="predicted"/>
<sequence length="140" mass="15601">MSTRLPDPSKKKGLDLVVLMCNNGVNLIGGSLPHSWETLSVSLSASAVDGTLTKEMISNAIFNEDNRRGSNNTSKNNLNSDTLVFEKKKWAKKKGKLNQANAKNKTQDQCHYCDKIVHWKSDCYTFKRNIANGTIKNKKA</sequence>
<protein>
    <submittedName>
        <fullName evidence="1">Uncharacterized protein</fullName>
    </submittedName>
</protein>
<dbReference type="GO" id="GO:0003676">
    <property type="term" value="F:nucleic acid binding"/>
    <property type="evidence" value="ECO:0007669"/>
    <property type="project" value="InterPro"/>
</dbReference>
<dbReference type="SUPFAM" id="SSF57756">
    <property type="entry name" value="Retrovirus zinc finger-like domains"/>
    <property type="match status" value="1"/>
</dbReference>
<dbReference type="Proteomes" id="UP001454036">
    <property type="component" value="Unassembled WGS sequence"/>
</dbReference>